<evidence type="ECO:0000313" key="3">
    <source>
        <dbReference type="EMBL" id="GFH78558.1"/>
    </source>
</evidence>
<feature type="compositionally biased region" description="Low complexity" evidence="1">
    <location>
        <begin position="66"/>
        <end position="94"/>
    </location>
</feature>
<protein>
    <submittedName>
        <fullName evidence="3">Uncharacterized protein</fullName>
    </submittedName>
</protein>
<evidence type="ECO:0000256" key="2">
    <source>
        <dbReference type="SAM" id="Phobius"/>
    </source>
</evidence>
<keyword evidence="2" id="KW-0472">Membrane</keyword>
<reference evidence="3 4" key="1">
    <citation type="submission" date="2020-02" db="EMBL/GenBank/DDBJ databases">
        <title>Whole genome shotgun sequence of Streptomyces gougerotii NBRC 13043.</title>
        <authorList>
            <person name="Ichikawa N."/>
            <person name="Komaki H."/>
            <person name="Tamura T."/>
        </authorList>
    </citation>
    <scope>NUCLEOTIDE SEQUENCE [LARGE SCALE GENOMIC DNA]</scope>
    <source>
        <strain evidence="3 4">NBRC 13043</strain>
    </source>
</reference>
<evidence type="ECO:0000256" key="1">
    <source>
        <dbReference type="SAM" id="MobiDB-lite"/>
    </source>
</evidence>
<proteinExistence type="predicted"/>
<organism evidence="3 4">
    <name type="scientific">Streptomyces gougerotii</name>
    <dbReference type="NCBI Taxonomy" id="53448"/>
    <lineage>
        <taxon>Bacteria</taxon>
        <taxon>Bacillati</taxon>
        <taxon>Actinomycetota</taxon>
        <taxon>Actinomycetes</taxon>
        <taxon>Kitasatosporales</taxon>
        <taxon>Streptomycetaceae</taxon>
        <taxon>Streptomyces</taxon>
        <taxon>Streptomyces diastaticus group</taxon>
    </lineage>
</organism>
<accession>A0ABQ1D7W8</accession>
<sequence>MRHLATMVVSVASLALLILVLQAVLDPAQTDWGNELTLRFLAVDIICLAAFVKRKSLHSGRAVPSTGWSPGTAPAPGATTTGRSAGPPSAAPSAAPSPSPHSPGAGPASP</sequence>
<dbReference type="Proteomes" id="UP000480804">
    <property type="component" value="Unassembled WGS sequence"/>
</dbReference>
<keyword evidence="2" id="KW-1133">Transmembrane helix</keyword>
<gene>
    <name evidence="3" type="ORF">Sgou_32280</name>
</gene>
<feature type="region of interest" description="Disordered" evidence="1">
    <location>
        <begin position="56"/>
        <end position="110"/>
    </location>
</feature>
<feature type="transmembrane region" description="Helical" evidence="2">
    <location>
        <begin position="33"/>
        <end position="52"/>
    </location>
</feature>
<dbReference type="EMBL" id="BLLO01000018">
    <property type="protein sequence ID" value="GFH78558.1"/>
    <property type="molecule type" value="Genomic_DNA"/>
</dbReference>
<keyword evidence="4" id="KW-1185">Reference proteome</keyword>
<comment type="caution">
    <text evidence="3">The sequence shown here is derived from an EMBL/GenBank/DDBJ whole genome shotgun (WGS) entry which is preliminary data.</text>
</comment>
<evidence type="ECO:0000313" key="4">
    <source>
        <dbReference type="Proteomes" id="UP000480804"/>
    </source>
</evidence>
<keyword evidence="2" id="KW-0812">Transmembrane</keyword>
<name>A0ABQ1D7W8_9ACTN</name>